<dbReference type="PANTHER" id="PTHR10910">
    <property type="entry name" value="EUKARYOTE SPECIFIC DSRNA BINDING PROTEIN"/>
    <property type="match status" value="1"/>
</dbReference>
<dbReference type="SMART" id="SM00358">
    <property type="entry name" value="DSRM"/>
    <property type="match status" value="3"/>
</dbReference>
<dbReference type="SUPFAM" id="SSF54768">
    <property type="entry name" value="dsRNA-binding domain-like"/>
    <property type="match status" value="2"/>
</dbReference>
<dbReference type="Pfam" id="PF00035">
    <property type="entry name" value="dsrm"/>
    <property type="match status" value="1"/>
</dbReference>
<dbReference type="GO" id="GO:0006382">
    <property type="term" value="P:adenosine to inosine editing"/>
    <property type="evidence" value="ECO:0007669"/>
    <property type="project" value="TreeGrafter"/>
</dbReference>
<proteinExistence type="predicted"/>
<dbReference type="PANTHER" id="PTHR10910:SF62">
    <property type="entry name" value="AT07585P-RELATED"/>
    <property type="match status" value="1"/>
</dbReference>
<dbReference type="GO" id="GO:0005730">
    <property type="term" value="C:nucleolus"/>
    <property type="evidence" value="ECO:0007669"/>
    <property type="project" value="TreeGrafter"/>
</dbReference>
<dbReference type="AlphaFoldDB" id="A0A915E663"/>
<evidence type="ECO:0000313" key="4">
    <source>
        <dbReference type="WBParaSite" id="jg3250"/>
    </source>
</evidence>
<dbReference type="SMART" id="SM00552">
    <property type="entry name" value="ADEAMc"/>
    <property type="match status" value="1"/>
</dbReference>
<dbReference type="Gene3D" id="3.30.160.20">
    <property type="match status" value="1"/>
</dbReference>
<name>A0A915E663_9BILA</name>
<dbReference type="GO" id="GO:0003725">
    <property type="term" value="F:double-stranded RNA binding"/>
    <property type="evidence" value="ECO:0007669"/>
    <property type="project" value="TreeGrafter"/>
</dbReference>
<dbReference type="WBParaSite" id="jg3250">
    <property type="protein sequence ID" value="jg3250"/>
    <property type="gene ID" value="jg3250"/>
</dbReference>
<evidence type="ECO:0000259" key="2">
    <source>
        <dbReference type="PROSITE" id="PS50141"/>
    </source>
</evidence>
<dbReference type="InterPro" id="IPR002466">
    <property type="entry name" value="A_deamin"/>
</dbReference>
<dbReference type="PROSITE" id="PS50141">
    <property type="entry name" value="A_DEAMIN_EDITASE"/>
    <property type="match status" value="1"/>
</dbReference>
<feature type="region of interest" description="Disordered" evidence="1">
    <location>
        <begin position="709"/>
        <end position="735"/>
    </location>
</feature>
<feature type="region of interest" description="Disordered" evidence="1">
    <location>
        <begin position="124"/>
        <end position="148"/>
    </location>
</feature>
<sequence>MQQKMDPARYEQLKNMVAEYGRLGKLDVQYPISPATLEFLNVAKKDSCSLVANYCNNQSVPNYPYYGFELAGRTDHNKYLCISEHEGNIVFGVPCASKKNARSAAALRILDYLMAEGKLTLMTTDGKKKKQKKGNQPKEANGNGATEGKKNFFADDVDFGEEFKILNPTTDKCANKETMEALRDRAFTLFTGGFLNQLNVKPETKLFLDTCGFNPVSLVNMNCGKSFPEYFNFVVPTTAADKNKYVCLAKFEDGVYYGNLSPSKALGKAMCAAAIAEKLLSEGRVQTAKKNGGGGAKKRPLEETKMEVCENTPPSSKQAKISQEESAASDFQLSIRPEERLDVKTVFYLILNHKNPVVLLAEFCQKQKYPPPTYEFTGEPKTGFAATVKFAAAGEEILQGLLESNKKLAKSTAARVALNWCVLNGRINVPEGTALPSENISPANAEIFEKFKSMTYEAFQKAALESPLISYCNNRIAAIFLTDAKFNKSTLVSWPLAKVLCRRGLMRFIYAQVKLFTSSPNDSIFYGNEQGKLCLRPNLSFHMYSNEAPNGDAVDYLEPYGAKSMEKVSSHAAFDSALFKKGSLSLKTSKTTTISLVDQEVPNASSTIWPSMSSSDKILKWNLVGIQGALLNLFVDPIYLESLAVGKNYDASHLSRAVCGRASGVSVQAPFKQNSVFLTPVTPVQQELERERNCFDWIQGLWRAVPTESSHNAPKVSEGIPPGQKPPQSISNGNYRDLKASNVAYKTTVESLKQALQGKTVGTWIKKDHFQLNF</sequence>
<feature type="region of interest" description="Disordered" evidence="1">
    <location>
        <begin position="305"/>
        <end position="325"/>
    </location>
</feature>
<organism evidence="3 4">
    <name type="scientific">Ditylenchus dipsaci</name>
    <dbReference type="NCBI Taxonomy" id="166011"/>
    <lineage>
        <taxon>Eukaryota</taxon>
        <taxon>Metazoa</taxon>
        <taxon>Ecdysozoa</taxon>
        <taxon>Nematoda</taxon>
        <taxon>Chromadorea</taxon>
        <taxon>Rhabditida</taxon>
        <taxon>Tylenchina</taxon>
        <taxon>Tylenchomorpha</taxon>
        <taxon>Sphaerularioidea</taxon>
        <taxon>Anguinidae</taxon>
        <taxon>Anguininae</taxon>
        <taxon>Ditylenchus</taxon>
    </lineage>
</organism>
<accession>A0A915E663</accession>
<dbReference type="GO" id="GO:0003726">
    <property type="term" value="F:double-stranded RNA adenosine deaminase activity"/>
    <property type="evidence" value="ECO:0007669"/>
    <property type="project" value="TreeGrafter"/>
</dbReference>
<reference evidence="4" key="1">
    <citation type="submission" date="2022-11" db="UniProtKB">
        <authorList>
            <consortium name="WormBaseParasite"/>
        </authorList>
    </citation>
    <scope>IDENTIFICATION</scope>
</reference>
<evidence type="ECO:0000313" key="3">
    <source>
        <dbReference type="Proteomes" id="UP000887574"/>
    </source>
</evidence>
<dbReference type="InterPro" id="IPR014720">
    <property type="entry name" value="dsRBD_dom"/>
</dbReference>
<dbReference type="Proteomes" id="UP000887574">
    <property type="component" value="Unplaced"/>
</dbReference>
<dbReference type="GO" id="GO:0005737">
    <property type="term" value="C:cytoplasm"/>
    <property type="evidence" value="ECO:0007669"/>
    <property type="project" value="TreeGrafter"/>
</dbReference>
<feature type="domain" description="A to I editase" evidence="2">
    <location>
        <begin position="497"/>
        <end position="672"/>
    </location>
</feature>
<keyword evidence="3" id="KW-1185">Reference proteome</keyword>
<protein>
    <submittedName>
        <fullName evidence="4">A to I editase domain-containing protein</fullName>
    </submittedName>
</protein>
<feature type="compositionally biased region" description="Polar residues" evidence="1">
    <location>
        <begin position="312"/>
        <end position="325"/>
    </location>
</feature>
<dbReference type="Pfam" id="PF02137">
    <property type="entry name" value="A_deamin"/>
    <property type="match status" value="1"/>
</dbReference>
<evidence type="ECO:0000256" key="1">
    <source>
        <dbReference type="SAM" id="MobiDB-lite"/>
    </source>
</evidence>
<dbReference type="GO" id="GO:0006396">
    <property type="term" value="P:RNA processing"/>
    <property type="evidence" value="ECO:0007669"/>
    <property type="project" value="InterPro"/>
</dbReference>
<dbReference type="GO" id="GO:0008251">
    <property type="term" value="F:tRNA-specific adenosine deaminase activity"/>
    <property type="evidence" value="ECO:0007669"/>
    <property type="project" value="TreeGrafter"/>
</dbReference>